<dbReference type="GO" id="GO:0051301">
    <property type="term" value="P:cell division"/>
    <property type="evidence" value="ECO:0007669"/>
    <property type="project" value="UniProtKB-KW"/>
</dbReference>
<dbReference type="AlphaFoldDB" id="A0A9E7GSM2"/>
<gene>
    <name evidence="8" type="ORF">MUK42_12473</name>
</gene>
<organism evidence="8 9">
    <name type="scientific">Musa troglodytarum</name>
    <name type="common">fe'i banana</name>
    <dbReference type="NCBI Taxonomy" id="320322"/>
    <lineage>
        <taxon>Eukaryota</taxon>
        <taxon>Viridiplantae</taxon>
        <taxon>Streptophyta</taxon>
        <taxon>Embryophyta</taxon>
        <taxon>Tracheophyta</taxon>
        <taxon>Spermatophyta</taxon>
        <taxon>Magnoliopsida</taxon>
        <taxon>Liliopsida</taxon>
        <taxon>Zingiberales</taxon>
        <taxon>Musaceae</taxon>
        <taxon>Musa</taxon>
    </lineage>
</organism>
<evidence type="ECO:0000256" key="4">
    <source>
        <dbReference type="ARBA" id="ARBA00023306"/>
    </source>
</evidence>
<sequence>MSEIAAQLDETSASATPTPSNPINGKPAVVRIKRYSSRRQKQKDKKRTPFADLTNATTSSSPLLHLEEREPDPKSALPPPSIPPATSVRGAEGEHGGTSVIPTSPQGVKESFLGPGELSSVFPSKLSRGYKVPRFALPKCPFDLFHECSGVDAMVKILADARNEWSSIVLTVVCPLSGKFLVISNTEGGDGVTCDKSVHSVVYTRSILRGTKSKGKEPCTTSSCPPAEKIRTVDSGKLMGDAIASGRKGFSVPFEKRKKRQRYAVPEAINKSLLPQDFIEKQRAYFAEVDAFDLPEEAVSESELE</sequence>
<keyword evidence="1" id="KW-0132">Cell division</keyword>
<reference evidence="8" key="1">
    <citation type="submission" date="2022-05" db="EMBL/GenBank/DDBJ databases">
        <title>The Musa troglodytarum L. genome provides insights into the mechanism of non-climacteric behaviour and enrichment of carotenoids.</title>
        <authorList>
            <person name="Wang J."/>
        </authorList>
    </citation>
    <scope>NUCLEOTIDE SEQUENCE</scope>
    <source>
        <tissue evidence="8">Leaf</tissue>
    </source>
</reference>
<dbReference type="Pfam" id="PF25220">
    <property type="entry name" value="Sororin_C"/>
    <property type="match status" value="1"/>
</dbReference>
<keyword evidence="3" id="KW-0539">Nucleus</keyword>
<protein>
    <recommendedName>
        <fullName evidence="7">Sororin C-terminal region domain-containing protein</fullName>
    </recommendedName>
</protein>
<name>A0A9E7GSM2_9LILI</name>
<keyword evidence="9" id="KW-1185">Reference proteome</keyword>
<dbReference type="EMBL" id="CP097509">
    <property type="protein sequence ID" value="URE17364.1"/>
    <property type="molecule type" value="Genomic_DNA"/>
</dbReference>
<feature type="region of interest" description="Disordered" evidence="6">
    <location>
        <begin position="1"/>
        <end position="108"/>
    </location>
</feature>
<dbReference type="GO" id="GO:0005634">
    <property type="term" value="C:nucleus"/>
    <property type="evidence" value="ECO:0007669"/>
    <property type="project" value="UniProtKB-SubCell"/>
</dbReference>
<evidence type="ECO:0000313" key="9">
    <source>
        <dbReference type="Proteomes" id="UP001055439"/>
    </source>
</evidence>
<evidence type="ECO:0000256" key="6">
    <source>
        <dbReference type="SAM" id="MobiDB-lite"/>
    </source>
</evidence>
<feature type="compositionally biased region" description="Basic residues" evidence="6">
    <location>
        <begin position="31"/>
        <end position="48"/>
    </location>
</feature>
<comment type="similarity">
    <text evidence="5">Belongs to the sororin family.</text>
</comment>
<evidence type="ECO:0000256" key="1">
    <source>
        <dbReference type="ARBA" id="ARBA00022618"/>
    </source>
</evidence>
<evidence type="ECO:0000259" key="7">
    <source>
        <dbReference type="Pfam" id="PF25220"/>
    </source>
</evidence>
<keyword evidence="4" id="KW-0131">Cell cycle</keyword>
<dbReference type="InterPro" id="IPR057337">
    <property type="entry name" value="Sororin_C"/>
</dbReference>
<dbReference type="PANTHER" id="PTHR35740">
    <property type="entry name" value="OS12G0111700 PROTEIN"/>
    <property type="match status" value="1"/>
</dbReference>
<dbReference type="PANTHER" id="PTHR35740:SF1">
    <property type="entry name" value="OS12G0111700 PROTEIN"/>
    <property type="match status" value="1"/>
</dbReference>
<keyword evidence="2" id="KW-0498">Mitosis</keyword>
<feature type="compositionally biased region" description="Polar residues" evidence="6">
    <location>
        <begin position="9"/>
        <end position="23"/>
    </location>
</feature>
<feature type="domain" description="Sororin C-terminal region" evidence="7">
    <location>
        <begin position="274"/>
        <end position="297"/>
    </location>
</feature>
<evidence type="ECO:0000256" key="5">
    <source>
        <dbReference type="ARBA" id="ARBA00093465"/>
    </source>
</evidence>
<proteinExistence type="inferred from homology"/>
<evidence type="ECO:0000256" key="2">
    <source>
        <dbReference type="ARBA" id="ARBA00022776"/>
    </source>
</evidence>
<dbReference type="Proteomes" id="UP001055439">
    <property type="component" value="Chromosome 7"/>
</dbReference>
<evidence type="ECO:0000313" key="8">
    <source>
        <dbReference type="EMBL" id="URE17364.1"/>
    </source>
</evidence>
<dbReference type="OrthoDB" id="1903589at2759"/>
<accession>A0A9E7GSM2</accession>
<evidence type="ECO:0000256" key="3">
    <source>
        <dbReference type="ARBA" id="ARBA00023242"/>
    </source>
</evidence>